<dbReference type="InterPro" id="IPR046867">
    <property type="entry name" value="AldOxase/xan_DH_MoCoBD2"/>
</dbReference>
<sequence length="151" mass="16229">MLYRTRTGSITGDGEIKTVGGLDPETGQGIASDHWHQGAVGVEAEVDLGTGKVYLRRLHAIAYAGRVVNPKMARLQMHGSVFFGIGHALYEEMVFEDGILTNPNLSDYALVAMGDVPPSSRWSCSRTRAAHTSTASVKPCSRRSSRPSATP</sequence>
<gene>
    <name evidence="3" type="ORF">U6N30_28730</name>
</gene>
<reference evidence="3 4" key="1">
    <citation type="submission" date="2023-12" db="EMBL/GenBank/DDBJ databases">
        <title>Blastococcus brunescens sp. nov., an actonobacterium isolated from sandstone collected in sahara desert.</title>
        <authorList>
            <person name="Gtari M."/>
            <person name="Ghodhbane F."/>
        </authorList>
    </citation>
    <scope>NUCLEOTIDE SEQUENCE [LARGE SCALE GENOMIC DNA]</scope>
    <source>
        <strain evidence="3 4">BMG 8361</strain>
    </source>
</reference>
<evidence type="ECO:0000256" key="1">
    <source>
        <dbReference type="SAM" id="MobiDB-lite"/>
    </source>
</evidence>
<proteinExistence type="predicted"/>
<dbReference type="PANTHER" id="PTHR47495">
    <property type="entry name" value="ALDEHYDE DEHYDROGENASE"/>
    <property type="match status" value="1"/>
</dbReference>
<dbReference type="Proteomes" id="UP001324287">
    <property type="component" value="Chromosome"/>
</dbReference>
<dbReference type="Gene3D" id="3.30.365.10">
    <property type="entry name" value="Aldehyde oxidase/xanthine dehydrogenase, molybdopterin binding domain"/>
    <property type="match status" value="1"/>
</dbReference>
<organism evidence="3 4">
    <name type="scientific">Blastococcus brunescens</name>
    <dbReference type="NCBI Taxonomy" id="1564165"/>
    <lineage>
        <taxon>Bacteria</taxon>
        <taxon>Bacillati</taxon>
        <taxon>Actinomycetota</taxon>
        <taxon>Actinomycetes</taxon>
        <taxon>Geodermatophilales</taxon>
        <taxon>Geodermatophilaceae</taxon>
        <taxon>Blastococcus</taxon>
    </lineage>
</organism>
<dbReference type="RefSeq" id="WP_324274950.1">
    <property type="nucleotide sequence ID" value="NZ_CP141261.1"/>
</dbReference>
<protein>
    <submittedName>
        <fullName evidence="3">Molybdopterin cofactor-binding domain-containing protein</fullName>
    </submittedName>
</protein>
<evidence type="ECO:0000259" key="2">
    <source>
        <dbReference type="Pfam" id="PF20256"/>
    </source>
</evidence>
<dbReference type="PANTHER" id="PTHR47495:SF2">
    <property type="entry name" value="ALDEHYDE DEHYDROGENASE"/>
    <property type="match status" value="1"/>
</dbReference>
<feature type="compositionally biased region" description="Polar residues" evidence="1">
    <location>
        <begin position="122"/>
        <end position="136"/>
    </location>
</feature>
<keyword evidence="4" id="KW-1185">Reference proteome</keyword>
<dbReference type="Pfam" id="PF20256">
    <property type="entry name" value="MoCoBD_2"/>
    <property type="match status" value="1"/>
</dbReference>
<feature type="domain" description="Aldehyde oxidase/xanthine dehydrogenase second molybdopterin binding" evidence="2">
    <location>
        <begin position="9"/>
        <end position="117"/>
    </location>
</feature>
<dbReference type="InterPro" id="IPR052516">
    <property type="entry name" value="N-heterocyclic_Hydroxylase"/>
</dbReference>
<evidence type="ECO:0000313" key="4">
    <source>
        <dbReference type="Proteomes" id="UP001324287"/>
    </source>
</evidence>
<feature type="region of interest" description="Disordered" evidence="1">
    <location>
        <begin position="122"/>
        <end position="151"/>
    </location>
</feature>
<dbReference type="SUPFAM" id="SSF56003">
    <property type="entry name" value="Molybdenum cofactor-binding domain"/>
    <property type="match status" value="1"/>
</dbReference>
<evidence type="ECO:0000313" key="3">
    <source>
        <dbReference type="EMBL" id="WRL63615.1"/>
    </source>
</evidence>
<dbReference type="EMBL" id="CP141261">
    <property type="protein sequence ID" value="WRL63615.1"/>
    <property type="molecule type" value="Genomic_DNA"/>
</dbReference>
<name>A0ABZ1AYH3_9ACTN</name>
<accession>A0ABZ1AYH3</accession>
<dbReference type="InterPro" id="IPR037165">
    <property type="entry name" value="AldOxase/xan_DH_Mopterin-bd_sf"/>
</dbReference>